<accession>A0A151B6C1</accession>
<comment type="subcellular location">
    <subcellularLocation>
        <location evidence="1">Cell membrane</location>
        <topology evidence="1">Multi-pass membrane protein</topology>
    </subcellularLocation>
</comment>
<dbReference type="RefSeq" id="WP_066822543.1">
    <property type="nucleotide sequence ID" value="NZ_LTBA01000003.1"/>
</dbReference>
<keyword evidence="4 8" id="KW-0812">Transmembrane</keyword>
<comment type="similarity">
    <text evidence="2">Belongs to the UPF0073 (Hly-III) family.</text>
</comment>
<feature type="transmembrane region" description="Helical" evidence="8">
    <location>
        <begin position="79"/>
        <end position="100"/>
    </location>
</feature>
<evidence type="ECO:0000256" key="4">
    <source>
        <dbReference type="ARBA" id="ARBA00022692"/>
    </source>
</evidence>
<evidence type="ECO:0000256" key="2">
    <source>
        <dbReference type="ARBA" id="ARBA00008488"/>
    </source>
</evidence>
<evidence type="ECO:0000313" key="9">
    <source>
        <dbReference type="EMBL" id="KYH35491.1"/>
    </source>
</evidence>
<feature type="binding site" evidence="7">
    <location>
        <position position="197"/>
    </location>
    <ligand>
        <name>Zn(2+)</name>
        <dbReference type="ChEBI" id="CHEBI:29105"/>
    </ligand>
</feature>
<evidence type="ECO:0000256" key="6">
    <source>
        <dbReference type="ARBA" id="ARBA00023136"/>
    </source>
</evidence>
<keyword evidence="10" id="KW-1185">Reference proteome</keyword>
<feature type="transmembrane region" description="Helical" evidence="8">
    <location>
        <begin position="158"/>
        <end position="178"/>
    </location>
</feature>
<evidence type="ECO:0000256" key="3">
    <source>
        <dbReference type="ARBA" id="ARBA00022475"/>
    </source>
</evidence>
<reference evidence="9 10" key="1">
    <citation type="submission" date="2016-02" db="EMBL/GenBank/DDBJ databases">
        <title>Genome sequence of Clostridium tepidiprofundi DSM 19306.</title>
        <authorList>
            <person name="Poehlein A."/>
            <person name="Daniel R."/>
        </authorList>
    </citation>
    <scope>NUCLEOTIDE SEQUENCE [LARGE SCALE GENOMIC DNA]</scope>
    <source>
        <strain evidence="9 10">DSM 19306</strain>
    </source>
</reference>
<comment type="caution">
    <text evidence="9">The sequence shown here is derived from an EMBL/GenBank/DDBJ whole genome shotgun (WGS) entry which is preliminary data.</text>
</comment>
<keyword evidence="7" id="KW-0479">Metal-binding</keyword>
<feature type="transmembrane region" description="Helical" evidence="8">
    <location>
        <begin position="133"/>
        <end position="152"/>
    </location>
</feature>
<protein>
    <submittedName>
        <fullName evidence="9">Hemolysin-III related</fullName>
    </submittedName>
</protein>
<dbReference type="Pfam" id="PF03006">
    <property type="entry name" value="HlyIII"/>
    <property type="match status" value="1"/>
</dbReference>
<organism evidence="9 10">
    <name type="scientific">Clostridium tepidiprofundi DSM 19306</name>
    <dbReference type="NCBI Taxonomy" id="1121338"/>
    <lineage>
        <taxon>Bacteria</taxon>
        <taxon>Bacillati</taxon>
        <taxon>Bacillota</taxon>
        <taxon>Clostridia</taxon>
        <taxon>Eubacteriales</taxon>
        <taxon>Clostridiaceae</taxon>
        <taxon>Clostridium</taxon>
    </lineage>
</organism>
<dbReference type="AlphaFoldDB" id="A0A151B6C1"/>
<keyword evidence="7" id="KW-0862">Zinc</keyword>
<evidence type="ECO:0000256" key="7">
    <source>
        <dbReference type="PIRSR" id="PIRSR604254-1"/>
    </source>
</evidence>
<dbReference type="InterPro" id="IPR004254">
    <property type="entry name" value="AdipoR/HlyIII-related"/>
</dbReference>
<evidence type="ECO:0000256" key="8">
    <source>
        <dbReference type="SAM" id="Phobius"/>
    </source>
</evidence>
<name>A0A151B6C1_9CLOT</name>
<sequence length="216" mass="24454">MTSKFREPASGFSHLFGSFVSIIGLVILLVYANSITNFPKLSLIAIIIFGISMIALYSASSIYHLIVSSEKVIYILRKLDHSMIYVLIAGTYTPICLILLDGNLRWIVFISIWTLAILGIILKMVWFNAPRWLSTLFYIVMGWLAVFLISPLSKKATLGGIVWLFAGGIAYTIGGIIYATKWPKIKSKIFGFHEIFHIFVLIGSFCHYWMVIRYII</sequence>
<keyword evidence="3" id="KW-1003">Cell membrane</keyword>
<dbReference type="OrthoDB" id="9813689at2"/>
<keyword evidence="6 8" id="KW-0472">Membrane</keyword>
<dbReference type="InterPro" id="IPR005744">
    <property type="entry name" value="Hy-lIII"/>
</dbReference>
<gene>
    <name evidence="9" type="ORF">CLTEP_06670</name>
</gene>
<evidence type="ECO:0000313" key="10">
    <source>
        <dbReference type="Proteomes" id="UP000075531"/>
    </source>
</evidence>
<feature type="binding site" evidence="7">
    <location>
        <position position="193"/>
    </location>
    <ligand>
        <name>Zn(2+)</name>
        <dbReference type="ChEBI" id="CHEBI:29105"/>
    </ligand>
</feature>
<dbReference type="GO" id="GO:0046872">
    <property type="term" value="F:metal ion binding"/>
    <property type="evidence" value="ECO:0007669"/>
    <property type="project" value="UniProtKB-KW"/>
</dbReference>
<dbReference type="EMBL" id="LTBA01000003">
    <property type="protein sequence ID" value="KYH35491.1"/>
    <property type="molecule type" value="Genomic_DNA"/>
</dbReference>
<feature type="transmembrane region" description="Helical" evidence="8">
    <location>
        <begin position="12"/>
        <end position="31"/>
    </location>
</feature>
<dbReference type="PATRIC" id="fig|1121338.3.peg.674"/>
<evidence type="ECO:0000256" key="1">
    <source>
        <dbReference type="ARBA" id="ARBA00004651"/>
    </source>
</evidence>
<dbReference type="Proteomes" id="UP000075531">
    <property type="component" value="Unassembled WGS sequence"/>
</dbReference>
<dbReference type="PANTHER" id="PTHR20855:SF3">
    <property type="entry name" value="LD03007P"/>
    <property type="match status" value="1"/>
</dbReference>
<dbReference type="NCBIfam" id="TIGR01065">
    <property type="entry name" value="hlyIII"/>
    <property type="match status" value="1"/>
</dbReference>
<feature type="transmembrane region" description="Helical" evidence="8">
    <location>
        <begin position="106"/>
        <end position="126"/>
    </location>
</feature>
<dbReference type="GO" id="GO:0005886">
    <property type="term" value="C:plasma membrane"/>
    <property type="evidence" value="ECO:0007669"/>
    <property type="project" value="UniProtKB-SubCell"/>
</dbReference>
<feature type="transmembrane region" description="Helical" evidence="8">
    <location>
        <begin position="43"/>
        <end position="67"/>
    </location>
</feature>
<feature type="binding site" evidence="7">
    <location>
        <position position="64"/>
    </location>
    <ligand>
        <name>Zn(2+)</name>
        <dbReference type="ChEBI" id="CHEBI:29105"/>
    </ligand>
</feature>
<feature type="transmembrane region" description="Helical" evidence="8">
    <location>
        <begin position="190"/>
        <end position="210"/>
    </location>
</feature>
<evidence type="ECO:0000256" key="5">
    <source>
        <dbReference type="ARBA" id="ARBA00022989"/>
    </source>
</evidence>
<keyword evidence="5 8" id="KW-1133">Transmembrane helix</keyword>
<dbReference type="STRING" id="1121338.CLTEP_06670"/>
<dbReference type="GO" id="GO:0140911">
    <property type="term" value="F:pore-forming activity"/>
    <property type="evidence" value="ECO:0007669"/>
    <property type="project" value="InterPro"/>
</dbReference>
<dbReference type="PANTHER" id="PTHR20855">
    <property type="entry name" value="ADIPOR/PROGESTIN RECEPTOR-RELATED"/>
    <property type="match status" value="1"/>
</dbReference>
<proteinExistence type="inferred from homology"/>